<evidence type="ECO:0000256" key="2">
    <source>
        <dbReference type="ARBA" id="ARBA00022723"/>
    </source>
</evidence>
<feature type="domain" description="DDE Tnp4" evidence="3">
    <location>
        <begin position="47"/>
        <end position="149"/>
    </location>
</feature>
<evidence type="ECO:0000313" key="5">
    <source>
        <dbReference type="Proteomes" id="UP000327044"/>
    </source>
</evidence>
<accession>A0A5N3ZYI3</accession>
<dbReference type="Proteomes" id="UP000327044">
    <property type="component" value="Unassembled WGS sequence"/>
</dbReference>
<comment type="caution">
    <text evidence="4">The sequence shown here is derived from an EMBL/GenBank/DDBJ whole genome shotgun (WGS) entry which is preliminary data.</text>
</comment>
<keyword evidence="2" id="KW-0479">Metal-binding</keyword>
<dbReference type="Pfam" id="PF13359">
    <property type="entry name" value="DDE_Tnp_4"/>
    <property type="match status" value="1"/>
</dbReference>
<dbReference type="InterPro" id="IPR027806">
    <property type="entry name" value="HARBI1_dom"/>
</dbReference>
<evidence type="ECO:0000256" key="1">
    <source>
        <dbReference type="ARBA" id="ARBA00001968"/>
    </source>
</evidence>
<evidence type="ECO:0000259" key="3">
    <source>
        <dbReference type="Pfam" id="PF13359"/>
    </source>
</evidence>
<organism evidence="4 5">
    <name type="scientific">Photinus pyralis</name>
    <name type="common">Common eastern firefly</name>
    <name type="synonym">Lampyris pyralis</name>
    <dbReference type="NCBI Taxonomy" id="7054"/>
    <lineage>
        <taxon>Eukaryota</taxon>
        <taxon>Metazoa</taxon>
        <taxon>Ecdysozoa</taxon>
        <taxon>Arthropoda</taxon>
        <taxon>Hexapoda</taxon>
        <taxon>Insecta</taxon>
        <taxon>Pterygota</taxon>
        <taxon>Neoptera</taxon>
        <taxon>Endopterygota</taxon>
        <taxon>Coleoptera</taxon>
        <taxon>Polyphaga</taxon>
        <taxon>Elateriformia</taxon>
        <taxon>Elateroidea</taxon>
        <taxon>Lampyridae</taxon>
        <taxon>Lampyrinae</taxon>
        <taxon>Photinus</taxon>
    </lineage>
</organism>
<dbReference type="InParanoid" id="A0A5N3ZYI3"/>
<evidence type="ECO:0000313" key="4">
    <source>
        <dbReference type="EMBL" id="KAB0790108.1"/>
    </source>
</evidence>
<feature type="non-terminal residue" evidence="4">
    <location>
        <position position="151"/>
    </location>
</feature>
<dbReference type="GO" id="GO:0046872">
    <property type="term" value="F:metal ion binding"/>
    <property type="evidence" value="ECO:0007669"/>
    <property type="project" value="UniProtKB-KW"/>
</dbReference>
<protein>
    <recommendedName>
        <fullName evidence="3">DDE Tnp4 domain-containing protein</fullName>
    </recommendedName>
</protein>
<dbReference type="EMBL" id="VVIM01001916">
    <property type="protein sequence ID" value="KAB0790108.1"/>
    <property type="molecule type" value="Genomic_DNA"/>
</dbReference>
<reference evidence="4 5" key="1">
    <citation type="journal article" date="2018" name="Elife">
        <title>Firefly genomes illuminate parallel origins of bioluminescence in beetles.</title>
        <authorList>
            <person name="Fallon T.R."/>
            <person name="Lower S.E."/>
            <person name="Chang C.H."/>
            <person name="Bessho-Uehara M."/>
            <person name="Martin G.J."/>
            <person name="Bewick A.J."/>
            <person name="Behringer M."/>
            <person name="Debat H.J."/>
            <person name="Wong I."/>
            <person name="Day J.C."/>
            <person name="Suvorov A."/>
            <person name="Silva C.J."/>
            <person name="Stanger-Hall K.F."/>
            <person name="Hall D.W."/>
            <person name="Schmitz R.J."/>
            <person name="Nelson D.R."/>
            <person name="Lewis S.M."/>
            <person name="Shigenobu S."/>
            <person name="Bybee S.M."/>
            <person name="Larracuente A.M."/>
            <person name="Oba Y."/>
            <person name="Weng J.K."/>
        </authorList>
    </citation>
    <scope>NUCLEOTIDE SEQUENCE [LARGE SCALE GENOMIC DNA]</scope>
    <source>
        <strain evidence="4">1611_PpyrPB1</strain>
        <tissue evidence="4">Whole body</tissue>
    </source>
</reference>
<feature type="non-terminal residue" evidence="4">
    <location>
        <position position="1"/>
    </location>
</feature>
<dbReference type="AlphaFoldDB" id="A0A5N3ZYI3"/>
<sequence length="151" mass="16671">SLIEETCFAIWKCLKPLYLQAPDTNAWKTIAEKFNTVCHFPHSIGAIDGKHVIIEAPKQSGSTYYNYKGSHSINLFGVVDADLCFILVDIGSPGRQSDGVVFRSSEIGRALDNSLNMEPLPSNSSNITPYVFVGDEAFALTTTMMRPFPHK</sequence>
<name>A0A5N3ZYI3_PHOPY</name>
<comment type="cofactor">
    <cofactor evidence="1">
        <name>a divalent metal cation</name>
        <dbReference type="ChEBI" id="CHEBI:60240"/>
    </cofactor>
</comment>
<gene>
    <name evidence="4" type="ORF">PPYR_15575</name>
</gene>
<proteinExistence type="predicted"/>
<keyword evidence="5" id="KW-1185">Reference proteome</keyword>